<keyword evidence="3" id="KW-1185">Reference proteome</keyword>
<feature type="compositionally biased region" description="Basic and acidic residues" evidence="1">
    <location>
        <begin position="46"/>
        <end position="57"/>
    </location>
</feature>
<organism evidence="2 3">
    <name type="scientific">Elysia crispata</name>
    <name type="common">lettuce slug</name>
    <dbReference type="NCBI Taxonomy" id="231223"/>
    <lineage>
        <taxon>Eukaryota</taxon>
        <taxon>Metazoa</taxon>
        <taxon>Spiralia</taxon>
        <taxon>Lophotrochozoa</taxon>
        <taxon>Mollusca</taxon>
        <taxon>Gastropoda</taxon>
        <taxon>Heterobranchia</taxon>
        <taxon>Euthyneura</taxon>
        <taxon>Panpulmonata</taxon>
        <taxon>Sacoglossa</taxon>
        <taxon>Placobranchoidea</taxon>
        <taxon>Plakobranchidae</taxon>
        <taxon>Elysia</taxon>
    </lineage>
</organism>
<comment type="caution">
    <text evidence="2">The sequence shown here is derived from an EMBL/GenBank/DDBJ whole genome shotgun (WGS) entry which is preliminary data.</text>
</comment>
<dbReference type="EMBL" id="JAWDGP010003469">
    <property type="protein sequence ID" value="KAK3774066.1"/>
    <property type="molecule type" value="Genomic_DNA"/>
</dbReference>
<name>A0AAE0ZS70_9GAST</name>
<feature type="compositionally biased region" description="Basic and acidic residues" evidence="1">
    <location>
        <begin position="72"/>
        <end position="95"/>
    </location>
</feature>
<dbReference type="Proteomes" id="UP001283361">
    <property type="component" value="Unassembled WGS sequence"/>
</dbReference>
<accession>A0AAE0ZS70</accession>
<reference evidence="2" key="1">
    <citation type="journal article" date="2023" name="G3 (Bethesda)">
        <title>A reference genome for the long-term kleptoplast-retaining sea slug Elysia crispata morphotype clarki.</title>
        <authorList>
            <person name="Eastman K.E."/>
            <person name="Pendleton A.L."/>
            <person name="Shaikh M.A."/>
            <person name="Suttiyut T."/>
            <person name="Ogas R."/>
            <person name="Tomko P."/>
            <person name="Gavelis G."/>
            <person name="Widhalm J.R."/>
            <person name="Wisecaver J.H."/>
        </authorList>
    </citation>
    <scope>NUCLEOTIDE SEQUENCE</scope>
    <source>
        <strain evidence="2">ECLA1</strain>
    </source>
</reference>
<protein>
    <submittedName>
        <fullName evidence="2">Uncharacterized protein</fullName>
    </submittedName>
</protein>
<proteinExistence type="predicted"/>
<feature type="region of interest" description="Disordered" evidence="1">
    <location>
        <begin position="38"/>
        <end position="102"/>
    </location>
</feature>
<evidence type="ECO:0000313" key="2">
    <source>
        <dbReference type="EMBL" id="KAK3774066.1"/>
    </source>
</evidence>
<sequence length="130" mass="14797">MKSRERMIVSSEISLSFLRVRPNRIQVLYGAKRGWLGRESGKSSVRSRDRRIDELNRIRVTPGSPLKKTSRRRDEMKQADEKAGRRQGPLDRPELSRGFISTPGRARDCAITGLGERQALPAYYGDPLSQ</sequence>
<gene>
    <name evidence="2" type="ORF">RRG08_030148</name>
</gene>
<dbReference type="AlphaFoldDB" id="A0AAE0ZS70"/>
<evidence type="ECO:0000256" key="1">
    <source>
        <dbReference type="SAM" id="MobiDB-lite"/>
    </source>
</evidence>
<evidence type="ECO:0000313" key="3">
    <source>
        <dbReference type="Proteomes" id="UP001283361"/>
    </source>
</evidence>